<proteinExistence type="predicted"/>
<evidence type="ECO:0000313" key="1">
    <source>
        <dbReference type="EMBL" id="CEK76331.1"/>
    </source>
</evidence>
<organism evidence="1">
    <name type="scientific">Arion vulgaris</name>
    <dbReference type="NCBI Taxonomy" id="1028688"/>
    <lineage>
        <taxon>Eukaryota</taxon>
        <taxon>Metazoa</taxon>
        <taxon>Spiralia</taxon>
        <taxon>Lophotrochozoa</taxon>
        <taxon>Mollusca</taxon>
        <taxon>Gastropoda</taxon>
        <taxon>Heterobranchia</taxon>
        <taxon>Euthyneura</taxon>
        <taxon>Panpulmonata</taxon>
        <taxon>Eupulmonata</taxon>
        <taxon>Stylommatophora</taxon>
        <taxon>Helicina</taxon>
        <taxon>Arionoidea</taxon>
        <taxon>Arionidae</taxon>
        <taxon>Arion</taxon>
    </lineage>
</organism>
<accession>A0A0B7A8K3</accession>
<dbReference type="EMBL" id="HACG01029466">
    <property type="protein sequence ID" value="CEK76331.1"/>
    <property type="molecule type" value="Transcribed_RNA"/>
</dbReference>
<gene>
    <name evidence="1" type="primary">ORF99534</name>
</gene>
<dbReference type="AlphaFoldDB" id="A0A0B7A8K3"/>
<protein>
    <submittedName>
        <fullName evidence="1">Uncharacterized protein</fullName>
    </submittedName>
</protein>
<name>A0A0B7A8K3_9EUPU</name>
<sequence>MKILVDFCSMEIFVDIAANTEYSVDGTSVNCKILSTYRVCKKLTTFSTQELKKQYNYCVYIACAAAVPLEAVRVLSGAVESLEGVILTLPEYSKNSLSALVFCPQVQCNNCTNNHTHNCKCHSY</sequence>
<reference evidence="1" key="1">
    <citation type="submission" date="2014-12" db="EMBL/GenBank/DDBJ databases">
        <title>Insight into the proteome of Arion vulgaris.</title>
        <authorList>
            <person name="Aradska J."/>
            <person name="Bulat T."/>
            <person name="Smidak R."/>
            <person name="Sarate P."/>
            <person name="Gangsoo J."/>
            <person name="Sialana F."/>
            <person name="Bilban M."/>
            <person name="Lubec G."/>
        </authorList>
    </citation>
    <scope>NUCLEOTIDE SEQUENCE</scope>
    <source>
        <tissue evidence="1">Skin</tissue>
    </source>
</reference>